<dbReference type="InterPro" id="IPR023772">
    <property type="entry name" value="DNA-bd_HTH_TetR-type_CS"/>
</dbReference>
<keyword evidence="1" id="KW-0805">Transcription regulation</keyword>
<keyword evidence="8" id="KW-1185">Reference proteome</keyword>
<dbReference type="PROSITE" id="PS01081">
    <property type="entry name" value="HTH_TETR_1"/>
    <property type="match status" value="1"/>
</dbReference>
<dbReference type="Gene3D" id="1.10.357.10">
    <property type="entry name" value="Tetracycline Repressor, domain 2"/>
    <property type="match status" value="1"/>
</dbReference>
<protein>
    <submittedName>
        <fullName evidence="7">AcrR family transcriptional regulator</fullName>
    </submittedName>
</protein>
<feature type="DNA-binding region" description="H-T-H motif" evidence="4">
    <location>
        <begin position="63"/>
        <end position="82"/>
    </location>
</feature>
<sequence>MSAAAIPEKDEQSVNRSGKEPVQAKPPRRRSPAGAAVLQEDVTQAIRAAVFAELAAVGYGRLSIEAVAKRAGVGKTAVYRRWNSKLPMVIDVVSVAAAQVTPVPDTGSLYGDVRDLLEAGAYALRHPLASQIVPDLLAEAARNPEIARTLETAIRDTQQNISSVVIRNAVERGELPEGTDVDLAFDMILGPLYWRLAVTRGAAAADYLDRLAHAATAALGSARV</sequence>
<dbReference type="GO" id="GO:0000976">
    <property type="term" value="F:transcription cis-regulatory region binding"/>
    <property type="evidence" value="ECO:0007669"/>
    <property type="project" value="TreeGrafter"/>
</dbReference>
<dbReference type="InterPro" id="IPR050109">
    <property type="entry name" value="HTH-type_TetR-like_transc_reg"/>
</dbReference>
<dbReference type="RefSeq" id="WP_184076171.1">
    <property type="nucleotide sequence ID" value="NZ_JACHDS010000001.1"/>
</dbReference>
<keyword evidence="3" id="KW-0804">Transcription</keyword>
<dbReference type="PANTHER" id="PTHR30055:SF148">
    <property type="entry name" value="TETR-FAMILY TRANSCRIPTIONAL REGULATOR"/>
    <property type="match status" value="1"/>
</dbReference>
<feature type="domain" description="HTH tetR-type" evidence="6">
    <location>
        <begin position="40"/>
        <end position="100"/>
    </location>
</feature>
<evidence type="ECO:0000256" key="4">
    <source>
        <dbReference type="PROSITE-ProRule" id="PRU00335"/>
    </source>
</evidence>
<keyword evidence="2 4" id="KW-0238">DNA-binding</keyword>
<feature type="compositionally biased region" description="Basic and acidic residues" evidence="5">
    <location>
        <begin position="7"/>
        <end position="19"/>
    </location>
</feature>
<feature type="region of interest" description="Disordered" evidence="5">
    <location>
        <begin position="1"/>
        <end position="35"/>
    </location>
</feature>
<gene>
    <name evidence="7" type="ORF">HNR23_003012</name>
</gene>
<dbReference type="Pfam" id="PF00440">
    <property type="entry name" value="TetR_N"/>
    <property type="match status" value="1"/>
</dbReference>
<dbReference type="EMBL" id="JACHDS010000001">
    <property type="protein sequence ID" value="MBB6172952.1"/>
    <property type="molecule type" value="Genomic_DNA"/>
</dbReference>
<dbReference type="InterPro" id="IPR009057">
    <property type="entry name" value="Homeodomain-like_sf"/>
</dbReference>
<evidence type="ECO:0000259" key="6">
    <source>
        <dbReference type="PROSITE" id="PS50977"/>
    </source>
</evidence>
<dbReference type="GO" id="GO:0003700">
    <property type="term" value="F:DNA-binding transcription factor activity"/>
    <property type="evidence" value="ECO:0007669"/>
    <property type="project" value="TreeGrafter"/>
</dbReference>
<evidence type="ECO:0000313" key="8">
    <source>
        <dbReference type="Proteomes" id="UP000546642"/>
    </source>
</evidence>
<dbReference type="PROSITE" id="PS50977">
    <property type="entry name" value="HTH_TETR_2"/>
    <property type="match status" value="1"/>
</dbReference>
<dbReference type="SUPFAM" id="SSF48498">
    <property type="entry name" value="Tetracyclin repressor-like, C-terminal domain"/>
    <property type="match status" value="1"/>
</dbReference>
<evidence type="ECO:0000256" key="5">
    <source>
        <dbReference type="SAM" id="MobiDB-lite"/>
    </source>
</evidence>
<accession>A0A7X0D5Y5</accession>
<dbReference type="PANTHER" id="PTHR30055">
    <property type="entry name" value="HTH-TYPE TRANSCRIPTIONAL REGULATOR RUTR"/>
    <property type="match status" value="1"/>
</dbReference>
<dbReference type="Proteomes" id="UP000546642">
    <property type="component" value="Unassembled WGS sequence"/>
</dbReference>
<dbReference type="AlphaFoldDB" id="A0A7X0D5Y5"/>
<evidence type="ECO:0000313" key="7">
    <source>
        <dbReference type="EMBL" id="MBB6172952.1"/>
    </source>
</evidence>
<evidence type="ECO:0000256" key="3">
    <source>
        <dbReference type="ARBA" id="ARBA00023163"/>
    </source>
</evidence>
<dbReference type="Pfam" id="PF16859">
    <property type="entry name" value="TetR_C_11"/>
    <property type="match status" value="1"/>
</dbReference>
<proteinExistence type="predicted"/>
<reference evidence="7 8" key="1">
    <citation type="submission" date="2020-08" db="EMBL/GenBank/DDBJ databases">
        <title>Sequencing the genomes of 1000 actinobacteria strains.</title>
        <authorList>
            <person name="Klenk H.-P."/>
        </authorList>
    </citation>
    <scope>NUCLEOTIDE SEQUENCE [LARGE SCALE GENOMIC DNA]</scope>
    <source>
        <strain evidence="7 8">DSM 46659</strain>
    </source>
</reference>
<name>A0A7X0D5Y5_9ACTN</name>
<dbReference type="SUPFAM" id="SSF46689">
    <property type="entry name" value="Homeodomain-like"/>
    <property type="match status" value="1"/>
</dbReference>
<comment type="caution">
    <text evidence="7">The sequence shown here is derived from an EMBL/GenBank/DDBJ whole genome shotgun (WGS) entry which is preliminary data.</text>
</comment>
<dbReference type="Gene3D" id="1.10.10.60">
    <property type="entry name" value="Homeodomain-like"/>
    <property type="match status" value="1"/>
</dbReference>
<dbReference type="InterPro" id="IPR011075">
    <property type="entry name" value="TetR_C"/>
</dbReference>
<organism evidence="7 8">
    <name type="scientific">Nocardiopsis mwathae</name>
    <dbReference type="NCBI Taxonomy" id="1472723"/>
    <lineage>
        <taxon>Bacteria</taxon>
        <taxon>Bacillati</taxon>
        <taxon>Actinomycetota</taxon>
        <taxon>Actinomycetes</taxon>
        <taxon>Streptosporangiales</taxon>
        <taxon>Nocardiopsidaceae</taxon>
        <taxon>Nocardiopsis</taxon>
    </lineage>
</organism>
<dbReference type="InterPro" id="IPR001647">
    <property type="entry name" value="HTH_TetR"/>
</dbReference>
<dbReference type="InterPro" id="IPR036271">
    <property type="entry name" value="Tet_transcr_reg_TetR-rel_C_sf"/>
</dbReference>
<evidence type="ECO:0000256" key="2">
    <source>
        <dbReference type="ARBA" id="ARBA00023125"/>
    </source>
</evidence>
<evidence type="ECO:0000256" key="1">
    <source>
        <dbReference type="ARBA" id="ARBA00023015"/>
    </source>
</evidence>